<evidence type="ECO:0000256" key="2">
    <source>
        <dbReference type="ARBA" id="ARBA00022679"/>
    </source>
</evidence>
<evidence type="ECO:0000256" key="1">
    <source>
        <dbReference type="ARBA" id="ARBA00022676"/>
    </source>
</evidence>
<feature type="domain" description="Glycosyl hydrolase 94 supersandwich" evidence="5">
    <location>
        <begin position="1657"/>
        <end position="1707"/>
    </location>
</feature>
<accession>A0AAE3FH20</accession>
<dbReference type="InterPro" id="IPR037018">
    <property type="entry name" value="GH65_N"/>
</dbReference>
<evidence type="ECO:0000259" key="6">
    <source>
        <dbReference type="Pfam" id="PF10091"/>
    </source>
</evidence>
<comment type="caution">
    <text evidence="8">The sequence shown here is derived from an EMBL/GenBank/DDBJ whole genome shotgun (WGS) entry which is preliminary data.</text>
</comment>
<feature type="compositionally biased region" description="Basic and acidic residues" evidence="3">
    <location>
        <begin position="1170"/>
        <end position="1186"/>
    </location>
</feature>
<dbReference type="Gene3D" id="1.50.10.10">
    <property type="match status" value="1"/>
</dbReference>
<gene>
    <name evidence="8" type="ORF">MR241_03510</name>
</gene>
<dbReference type="PANTHER" id="PTHR37469">
    <property type="entry name" value="CELLOBIONIC ACID PHOSPHORYLASE-RELATED"/>
    <property type="match status" value="1"/>
</dbReference>
<dbReference type="Pfam" id="PF06165">
    <property type="entry name" value="GH94_b-supersand"/>
    <property type="match status" value="1"/>
</dbReference>
<feature type="transmembrane region" description="Helical" evidence="4">
    <location>
        <begin position="636"/>
        <end position="655"/>
    </location>
</feature>
<evidence type="ECO:0000259" key="5">
    <source>
        <dbReference type="Pfam" id="PF06165"/>
    </source>
</evidence>
<evidence type="ECO:0000313" key="8">
    <source>
        <dbReference type="EMBL" id="MCI5755344.1"/>
    </source>
</evidence>
<feature type="transmembrane region" description="Helical" evidence="4">
    <location>
        <begin position="585"/>
        <end position="605"/>
    </location>
</feature>
<feature type="transmembrane region" description="Helical" evidence="4">
    <location>
        <begin position="710"/>
        <end position="735"/>
    </location>
</feature>
<dbReference type="Gene3D" id="2.60.420.10">
    <property type="entry name" value="Maltose phosphorylase, domain 3"/>
    <property type="match status" value="1"/>
</dbReference>
<feature type="transmembrane region" description="Helical" evidence="4">
    <location>
        <begin position="611"/>
        <end position="629"/>
    </location>
</feature>
<evidence type="ECO:0000256" key="4">
    <source>
        <dbReference type="SAM" id="Phobius"/>
    </source>
</evidence>
<dbReference type="GO" id="GO:0005975">
    <property type="term" value="P:carbohydrate metabolic process"/>
    <property type="evidence" value="ECO:0007669"/>
    <property type="project" value="InterPro"/>
</dbReference>
<dbReference type="PANTHER" id="PTHR37469:SF2">
    <property type="entry name" value="CELLOBIONIC ACID PHOSPHORYLASE"/>
    <property type="match status" value="1"/>
</dbReference>
<organism evidence="8 9">
    <name type="scientific">Candidatus Colimorpha enterica</name>
    <dbReference type="NCBI Taxonomy" id="3083063"/>
    <lineage>
        <taxon>Bacteria</taxon>
        <taxon>Pseudomonadati</taxon>
        <taxon>Bacteroidota</taxon>
        <taxon>Bacteroidia</taxon>
        <taxon>Bacteroidales</taxon>
        <taxon>Candidatus Colimorpha</taxon>
    </lineage>
</organism>
<keyword evidence="4" id="KW-0812">Transmembrane</keyword>
<feature type="domain" description="Glycoamylase-like" evidence="6">
    <location>
        <begin position="1031"/>
        <end position="1137"/>
    </location>
</feature>
<dbReference type="Gene3D" id="2.70.98.40">
    <property type="entry name" value="Glycoside hydrolase, family 65, N-terminal domain"/>
    <property type="match status" value="1"/>
</dbReference>
<dbReference type="Proteomes" id="UP001139365">
    <property type="component" value="Unassembled WGS sequence"/>
</dbReference>
<dbReference type="InterPro" id="IPR033432">
    <property type="entry name" value="GH94_catalytic"/>
</dbReference>
<evidence type="ECO:0000259" key="7">
    <source>
        <dbReference type="Pfam" id="PF17167"/>
    </source>
</evidence>
<proteinExistence type="predicted"/>
<dbReference type="InterPro" id="IPR019282">
    <property type="entry name" value="Glycoamylase-like_cons_dom"/>
</dbReference>
<protein>
    <recommendedName>
        <fullName evidence="10">Carbohydrate binding domain-containing protein</fullName>
    </recommendedName>
</protein>
<dbReference type="InterPro" id="IPR052047">
    <property type="entry name" value="GH94_Enzymes"/>
</dbReference>
<evidence type="ECO:0000313" key="9">
    <source>
        <dbReference type="Proteomes" id="UP001139365"/>
    </source>
</evidence>
<keyword evidence="4" id="KW-0472">Membrane</keyword>
<name>A0AAE3FH20_9BACT</name>
<dbReference type="Gene3D" id="1.50.10.140">
    <property type="match status" value="1"/>
</dbReference>
<keyword evidence="2" id="KW-0808">Transferase</keyword>
<evidence type="ECO:0000256" key="3">
    <source>
        <dbReference type="SAM" id="MobiDB-lite"/>
    </source>
</evidence>
<dbReference type="Pfam" id="PF17167">
    <property type="entry name" value="Glyco_hydro_94"/>
    <property type="match status" value="1"/>
</dbReference>
<dbReference type="InterPro" id="IPR008928">
    <property type="entry name" value="6-hairpin_glycosidase_sf"/>
</dbReference>
<keyword evidence="1" id="KW-0328">Glycosyltransferase</keyword>
<dbReference type="InterPro" id="IPR011013">
    <property type="entry name" value="Gal_mutarotase_sf_dom"/>
</dbReference>
<evidence type="ECO:0008006" key="10">
    <source>
        <dbReference type="Google" id="ProtNLM"/>
    </source>
</evidence>
<dbReference type="Pfam" id="PF10091">
    <property type="entry name" value="Glycoamylase"/>
    <property type="match status" value="1"/>
</dbReference>
<dbReference type="SUPFAM" id="SSF48208">
    <property type="entry name" value="Six-hairpin glycosidases"/>
    <property type="match status" value="1"/>
</dbReference>
<feature type="transmembrane region" description="Helical" evidence="4">
    <location>
        <begin position="193"/>
        <end position="211"/>
    </location>
</feature>
<feature type="domain" description="Glycosyl hydrolase 94 catalytic" evidence="7">
    <location>
        <begin position="1865"/>
        <end position="2280"/>
    </location>
</feature>
<dbReference type="InterPro" id="IPR012341">
    <property type="entry name" value="6hp_glycosidase-like_sf"/>
</dbReference>
<dbReference type="GO" id="GO:0016757">
    <property type="term" value="F:glycosyltransferase activity"/>
    <property type="evidence" value="ECO:0007669"/>
    <property type="project" value="UniProtKB-KW"/>
</dbReference>
<dbReference type="EMBL" id="JALEMU010000057">
    <property type="protein sequence ID" value="MCI5755344.1"/>
    <property type="molecule type" value="Genomic_DNA"/>
</dbReference>
<dbReference type="GO" id="GO:0030246">
    <property type="term" value="F:carbohydrate binding"/>
    <property type="evidence" value="ECO:0007669"/>
    <property type="project" value="InterPro"/>
</dbReference>
<reference evidence="8 9" key="1">
    <citation type="submission" date="2022-03" db="EMBL/GenBank/DDBJ databases">
        <title>Metagenome-assembled genomes from swine fecal metagenomes.</title>
        <authorList>
            <person name="Holman D.B."/>
            <person name="Kommadath A."/>
        </authorList>
    </citation>
    <scope>NUCLEOTIDE SEQUENCE [LARGE SCALE GENOMIC DNA]</scope>
    <source>
        <strain evidence="8">SUG147</strain>
    </source>
</reference>
<feature type="region of interest" description="Disordered" evidence="3">
    <location>
        <begin position="1163"/>
        <end position="1189"/>
    </location>
</feature>
<sequence>MSRETKISIRGIMRRIGRIYGDSDLFSLLMQYAESARLAVRGRIKYQNFFSAVKNAVIPEKLTDPGLISAAVSPDGRSFSYRELSLFNAYAAIIAVSELDVPIRSDKALCDTVEYLKALDSIPAEEIFFRLSEAERILSDSEYFYGADEKTKNACRRNVSEFARKYSLTEAGAARILCDGDPLPKMNGIAARLYFPFCAVILAGLLVGTAFAVGGNLLPWLFLVLPLTELTRELADSVFSRLVKHRPVPALDLKTVPDNGKVLCVITSLLSSEKEADALAAKIRNCCFSNRGENVNFGLLCDLREADSAVTADDGRLISYTEKLIDRLNSEHGCGIFLFVRSRRFAPTEGKYMGWERKRGAVIELTRLLRGKENRISVHCADVTALDGTKYVITLDSDTRLYNGAVRDMVGSMLHPSNRPVIKDGRVVSGYAIMQPRTEASLASAERTPFSVLSAGNGGTDIYASAAYETYQTVFGEGIFCGKGIFDVDAFSALIDGAFADGRILSHDLPEGTRLRAAALTDIALTDNLPRDPLSCFDRQHRWIRGDVQSLALLGKYVENSDGELYPNPINSLSKFKIADNVRRALVPVSAFIALLLCIFLPYRYSVWGTAAALSYLIFPFVLSVLTLMKSSGRRFFSYVMPGVFRAAGGFLYGISSLFHNAVTSADAVMRAGWRMLFSGRKTLEWKTASDAENGIRGLPLFLFRMLPSMLAGIAVAVFCPVTVIRVIGILNALFPFAAYLSGIEFPESPHIGKAEIAQITEYASDIWRFFNDCVTEADGYLPPDNIQLSPLEVTAHRTSPTNIGLYMLSCAAACEFGFINRGELLSRLENTLSTVEKLPKLGGHLYNWYDTEKLSILGQPYISTVDSGNFTACLVTLRGYLSGDGLREKRVNDRLGNIIRGADFGLLFDSERKLFRIGINAVTGAGEGWYDLFMSEARTTSYYAIATGQVPREHWKRLSRPLISRDGYIGLASWTGTAFEYLMPTLFLPTCFGSLSYESVSFAIREQKKDKVRGLYGKSESGYFMFDPDLNYQYRAFGVQSLGLKRGLYKDSVISPYSSFLALPFSPVASLMNLGRISEHDMYGKYGFYEAIDLTPSRVGGGSAVIRSYMSHHMGMSLAACANACFGGIFIKCFMSDPETASSSELLEEKVPVDAHISRVSGSAVQNADRADRSPVIRQEKRQPDGDSAYTVSENGITVCAYRDMLKFLFSGNDLSVDPFVFGRIRRPRLLFSVDGEIHDALASGCVPENHGGTLTFTDDEKDFCAKTGITVSGKHRCIAISFTARGHFSRICPMLCFEPCLAPTSKRAAHPAYCDIMITAEYLSDRSLILYSVKDHSGGEGLCIAVSFECRGGNEEYLLTRSGLGLMYGERDVEALVTADFPDTVYSVGEPFCAVKKESECPGGKYAANILITVGKGRGDAVGSMLAVRQEYRRRGAYGRFSAAAARSAAERAAACGKRYDGRYTGLMLARTLLNRNAGFCDSPHGIGELYRHGISGDLPVFCLDITDTLTDGSPAAVTAAGFIAAHKYLSLCGIRTDLVIFYESDGDYGGKQREAINALCDAAASAFLIGHRGGIFPIEGRDTAVIAASSLYVKVTRETTIEGITAAYAVPPYIEDDTVIRPSVYLTHTPEEDEIPVYGGCFTDSGFDIFKGTQSAPWSYVYARGHFGTLLTQNSLGYTWIGNCHERRITPYSPDTLLDFSGERLIFTGGGKRYDLAACASKVSWKRGAAVWSGSIGKTEYTVSVTVDTKLPCKLIYVDIPDGAEVNYEIDPVMGERRSPSRPVIRRKCEGTVFFIPGITGGRIYDIGFLAEKRFSGKRLFILGAFPTGGIKTFEAVMRKYSDAGLFESAAGEYERSTASLLPDLKISGCDRGIAAMSEYYLPYQALVCRFFARTGFYQSGGAYGFRDQLQDCLCIMHGAPDIARTHILRAASHQYCEGDVMHWWHTVHGVSAGVRTHYSDDLLWLPYVTAEYVFLTGDRDILDVSLPYLSSEELPDDCPDRYESPEKSRFRESLYSHCVRAIERSLDTGAHGLPYMRGGDWNDGMNLVGNGGGESVWLGMFLVTVLERFIPIAAGEGDLSGAAKYREAVRRLKNACRSCFDTDRFARAYYSDGSPLGTNEAADALPQAFSVFAGIDRGMSETALKTAEKLLFDRKNRIFGLLAPPYGACDGRTPGYIASYPPGIRENGGQYTHAAVWYAMACADAGLNATAAEILLTIAPPSVCSLPEDAVKYRGEPYFLAGDVSSNPSCPGRCGWSVYTGAAGWFYIAVTEKLLGISLSSDSFSVTPALSDKFPSYRAVFRFRGTEYTVTAGIGDRNRWKLDGEYVNNLFYFDNRRHLLEITVEKKHGMS</sequence>
<dbReference type="InterPro" id="IPR010383">
    <property type="entry name" value="Glyco_hydrolase_94_b-supersand"/>
</dbReference>
<keyword evidence="4" id="KW-1133">Transmembrane helix</keyword>
<dbReference type="SUPFAM" id="SSF74650">
    <property type="entry name" value="Galactose mutarotase-like"/>
    <property type="match status" value="1"/>
</dbReference>